<feature type="region of interest" description="Disordered" evidence="1">
    <location>
        <begin position="1"/>
        <end position="25"/>
    </location>
</feature>
<evidence type="ECO:0000256" key="1">
    <source>
        <dbReference type="SAM" id="MobiDB-lite"/>
    </source>
</evidence>
<evidence type="ECO:0000313" key="2">
    <source>
        <dbReference type="EMBL" id="AIC92140.1"/>
    </source>
</evidence>
<dbReference type="KEGG" id="bii:BINDI_0873"/>
<name>A0A087VUL2_9BIFI</name>
<dbReference type="Proteomes" id="UP000028569">
    <property type="component" value="Chromosome"/>
</dbReference>
<reference evidence="2 3" key="1">
    <citation type="journal article" date="2014" name="Appl. Environ. Microbiol.">
        <title>Genomic encyclopedia of type strains of the genus Bifidobacterium.</title>
        <authorList>
            <person name="Milani C."/>
            <person name="Lugli G.A."/>
            <person name="Duranti S."/>
            <person name="Turroni F."/>
            <person name="Bottacini F."/>
            <person name="Mangifesta M."/>
            <person name="Sanchez B."/>
            <person name="Viappiani A."/>
            <person name="Mancabelli L."/>
            <person name="Taminiau B."/>
            <person name="Delcenserie V."/>
            <person name="Barrangou R."/>
            <person name="Margolles A."/>
            <person name="van Sinderen D."/>
            <person name="Ventura M."/>
        </authorList>
    </citation>
    <scope>NUCLEOTIDE SEQUENCE [LARGE SCALE GENOMIC DNA]</scope>
    <source>
        <strain evidence="2 3">LMG 11587</strain>
    </source>
</reference>
<keyword evidence="3" id="KW-1185">Reference proteome</keyword>
<dbReference type="EMBL" id="CP006018">
    <property type="protein sequence ID" value="AIC92140.1"/>
    <property type="molecule type" value="Genomic_DNA"/>
</dbReference>
<protein>
    <submittedName>
        <fullName evidence="2">Uncharacterized protein</fullName>
    </submittedName>
</protein>
<dbReference type="HOGENOM" id="CLU_2178695_0_0_11"/>
<gene>
    <name evidence="2" type="ORF">BINDI_0873</name>
</gene>
<accession>A0A087VUL2</accession>
<organism evidence="2 3">
    <name type="scientific">Bifidobacterium [indicum] DSM 20214 = LMG 11587</name>
    <dbReference type="NCBI Taxonomy" id="1341694"/>
    <lineage>
        <taxon>Bacteria</taxon>
        <taxon>Bacillati</taxon>
        <taxon>Actinomycetota</taxon>
        <taxon>Actinomycetes</taxon>
        <taxon>Bifidobacteriales</taxon>
        <taxon>Bifidobacteriaceae</taxon>
        <taxon>Bifidobacterium</taxon>
    </lineage>
</organism>
<sequence length="109" mass="11888">MIDSPSFTPPAFSMQPAAGPDGPSVDRMLSCSCHRIVARSFETMTNLIDQTERVLGDARVLMDQAGTIDWEGEAAQAFRAGLVRASDMADGQLFSLVQARRLLEEETRA</sequence>
<evidence type="ECO:0000313" key="3">
    <source>
        <dbReference type="Proteomes" id="UP000028569"/>
    </source>
</evidence>
<proteinExistence type="predicted"/>
<dbReference type="AlphaFoldDB" id="A0A087VUL2"/>